<dbReference type="GO" id="GO:0004633">
    <property type="term" value="F:phosphopantothenoylcysteine decarboxylase activity"/>
    <property type="evidence" value="ECO:0007669"/>
    <property type="project" value="TreeGrafter"/>
</dbReference>
<protein>
    <recommendedName>
        <fullName evidence="3">Flavoprotein domain-containing protein</fullName>
    </recommendedName>
</protein>
<evidence type="ECO:0000313" key="4">
    <source>
        <dbReference type="EMBL" id="PVU99851.1"/>
    </source>
</evidence>
<feature type="domain" description="Flavoprotein" evidence="3">
    <location>
        <begin position="15"/>
        <end position="177"/>
    </location>
</feature>
<dbReference type="OrthoDB" id="1532798at2759"/>
<name>A0A2T9Z5M6_9FUNG</name>
<proteinExistence type="inferred from homology"/>
<dbReference type="STRING" id="61424.A0A2T9Z5M6"/>
<dbReference type="Pfam" id="PF02441">
    <property type="entry name" value="Flavoprotein"/>
    <property type="match status" value="1"/>
</dbReference>
<comment type="caution">
    <text evidence="4">The sequence shown here is derived from an EMBL/GenBank/DDBJ whole genome shotgun (WGS) entry which is preliminary data.</text>
</comment>
<evidence type="ECO:0000256" key="2">
    <source>
        <dbReference type="ARBA" id="ARBA00038350"/>
    </source>
</evidence>
<accession>A0A2T9Z5M6</accession>
<dbReference type="AlphaFoldDB" id="A0A2T9Z5M6"/>
<dbReference type="GO" id="GO:0010181">
    <property type="term" value="F:FMN binding"/>
    <property type="evidence" value="ECO:0007669"/>
    <property type="project" value="TreeGrafter"/>
</dbReference>
<dbReference type="GO" id="GO:0015937">
    <property type="term" value="P:coenzyme A biosynthetic process"/>
    <property type="evidence" value="ECO:0007669"/>
    <property type="project" value="UniProtKB-KW"/>
</dbReference>
<dbReference type="EMBL" id="MBFT01000016">
    <property type="protein sequence ID" value="PVU99851.1"/>
    <property type="molecule type" value="Genomic_DNA"/>
</dbReference>
<evidence type="ECO:0000259" key="3">
    <source>
        <dbReference type="Pfam" id="PF02441"/>
    </source>
</evidence>
<dbReference type="SUPFAM" id="SSF52507">
    <property type="entry name" value="Homo-oligomeric flavin-containing Cys decarboxylases, HFCD"/>
    <property type="match status" value="1"/>
</dbReference>
<evidence type="ECO:0000313" key="5">
    <source>
        <dbReference type="Proteomes" id="UP000245699"/>
    </source>
</evidence>
<dbReference type="GO" id="GO:0071513">
    <property type="term" value="C:phosphopantothenoylcysteine decarboxylase complex"/>
    <property type="evidence" value="ECO:0007669"/>
    <property type="project" value="TreeGrafter"/>
</dbReference>
<organism evidence="4 5">
    <name type="scientific">Furculomyces boomerangus</name>
    <dbReference type="NCBI Taxonomy" id="61424"/>
    <lineage>
        <taxon>Eukaryota</taxon>
        <taxon>Fungi</taxon>
        <taxon>Fungi incertae sedis</taxon>
        <taxon>Zoopagomycota</taxon>
        <taxon>Kickxellomycotina</taxon>
        <taxon>Harpellomycetes</taxon>
        <taxon>Harpellales</taxon>
        <taxon>Harpellaceae</taxon>
        <taxon>Furculomyces</taxon>
    </lineage>
</organism>
<reference evidence="4 5" key="1">
    <citation type="journal article" date="2018" name="MBio">
        <title>Comparative Genomics Reveals the Core Gene Toolbox for the Fungus-Insect Symbiosis.</title>
        <authorList>
            <person name="Wang Y."/>
            <person name="Stata M."/>
            <person name="Wang W."/>
            <person name="Stajich J.E."/>
            <person name="White M.M."/>
            <person name="Moncalvo J.M."/>
        </authorList>
    </citation>
    <scope>NUCLEOTIDE SEQUENCE [LARGE SCALE GENOMIC DNA]</scope>
    <source>
        <strain evidence="4 5">AUS-77-4</strain>
    </source>
</reference>
<dbReference type="InterPro" id="IPR003382">
    <property type="entry name" value="Flavoprotein"/>
</dbReference>
<evidence type="ECO:0000256" key="1">
    <source>
        <dbReference type="ARBA" id="ARBA00022993"/>
    </source>
</evidence>
<comment type="similarity">
    <text evidence="2">Belongs to the HFCD (homooligomeric flavin containing Cys decarboxylase) superfamily.</text>
</comment>
<dbReference type="PANTHER" id="PTHR14359:SF6">
    <property type="entry name" value="PHOSPHOPANTOTHENOYLCYSTEINE DECARBOXYLASE"/>
    <property type="match status" value="1"/>
</dbReference>
<dbReference type="Proteomes" id="UP000245699">
    <property type="component" value="Unassembled WGS sequence"/>
</dbReference>
<dbReference type="PANTHER" id="PTHR14359">
    <property type="entry name" value="HOMO-OLIGOMERIC FLAVIN CONTAINING CYS DECARBOXYLASE FAMILY"/>
    <property type="match status" value="1"/>
</dbReference>
<sequence>MCAAVNNNTKPRSINLVLGLTGSVACIKISEKGYSLDIVVVPTKNALFFFDKDKLDKRVKVYTDEDEWSSWKQKGDPVLHIELRKWADMMLIAPLDANTMAKIANGMCDNLLTSIIRAWDTKNPILVCPAMNTFMYNHPHTERHIEILKSLNFHIIYPVVKMLACGDNGIGGMESPGEISKVVFEYLEKN</sequence>
<dbReference type="Gene3D" id="3.40.50.1950">
    <property type="entry name" value="Flavin prenyltransferase-like"/>
    <property type="match status" value="1"/>
</dbReference>
<keyword evidence="1" id="KW-0173">Coenzyme A biosynthesis</keyword>
<keyword evidence="5" id="KW-1185">Reference proteome</keyword>
<gene>
    <name evidence="4" type="ORF">BB559_000349</name>
</gene>
<dbReference type="InterPro" id="IPR036551">
    <property type="entry name" value="Flavin_trans-like"/>
</dbReference>